<dbReference type="AlphaFoldDB" id="A0AAD4W7H0"/>
<evidence type="ECO:0000256" key="1">
    <source>
        <dbReference type="SAM" id="MobiDB-lite"/>
    </source>
</evidence>
<name>A0AAD4W7H0_PRUDU</name>
<accession>A0AAD4W7H0</accession>
<sequence>MGDDSKIMVSASASATKKERPSRDYSTRLLLTNCKAPIMTLGLVVRVLQLLVIVWQVGSMGRSLLRLQILLPMPNGKKIIAWCSHGFSIP</sequence>
<keyword evidence="2" id="KW-0472">Membrane</keyword>
<reference evidence="3 4" key="1">
    <citation type="journal article" date="2022" name="G3 (Bethesda)">
        <title>Whole-genome sequence and methylome profiling of the almond [Prunus dulcis (Mill.) D.A. Webb] cultivar 'Nonpareil'.</title>
        <authorList>
            <person name="D'Amico-Willman K.M."/>
            <person name="Ouma W.Z."/>
            <person name="Meulia T."/>
            <person name="Sideli G.M."/>
            <person name="Gradziel T.M."/>
            <person name="Fresnedo-Ramirez J."/>
        </authorList>
    </citation>
    <scope>NUCLEOTIDE SEQUENCE [LARGE SCALE GENOMIC DNA]</scope>
    <source>
        <strain evidence="3">Clone GOH B32 T37-40</strain>
    </source>
</reference>
<feature type="transmembrane region" description="Helical" evidence="2">
    <location>
        <begin position="38"/>
        <end position="58"/>
    </location>
</feature>
<evidence type="ECO:0000313" key="3">
    <source>
        <dbReference type="EMBL" id="KAI5338360.1"/>
    </source>
</evidence>
<organism evidence="3 4">
    <name type="scientific">Prunus dulcis</name>
    <name type="common">Almond</name>
    <name type="synonym">Amygdalus dulcis</name>
    <dbReference type="NCBI Taxonomy" id="3755"/>
    <lineage>
        <taxon>Eukaryota</taxon>
        <taxon>Viridiplantae</taxon>
        <taxon>Streptophyta</taxon>
        <taxon>Embryophyta</taxon>
        <taxon>Tracheophyta</taxon>
        <taxon>Spermatophyta</taxon>
        <taxon>Magnoliopsida</taxon>
        <taxon>eudicotyledons</taxon>
        <taxon>Gunneridae</taxon>
        <taxon>Pentapetalae</taxon>
        <taxon>rosids</taxon>
        <taxon>fabids</taxon>
        <taxon>Rosales</taxon>
        <taxon>Rosaceae</taxon>
        <taxon>Amygdaloideae</taxon>
        <taxon>Amygdaleae</taxon>
        <taxon>Prunus</taxon>
    </lineage>
</organism>
<keyword evidence="2" id="KW-0812">Transmembrane</keyword>
<gene>
    <name evidence="3" type="ORF">L3X38_017631</name>
</gene>
<keyword evidence="2" id="KW-1133">Transmembrane helix</keyword>
<comment type="caution">
    <text evidence="3">The sequence shown here is derived from an EMBL/GenBank/DDBJ whole genome shotgun (WGS) entry which is preliminary data.</text>
</comment>
<evidence type="ECO:0000256" key="2">
    <source>
        <dbReference type="SAM" id="Phobius"/>
    </source>
</evidence>
<evidence type="ECO:0000313" key="4">
    <source>
        <dbReference type="Proteomes" id="UP001054821"/>
    </source>
</evidence>
<keyword evidence="4" id="KW-1185">Reference proteome</keyword>
<dbReference type="Proteomes" id="UP001054821">
    <property type="component" value="Chromosome 3"/>
</dbReference>
<dbReference type="EMBL" id="JAJFAZ020000003">
    <property type="protein sequence ID" value="KAI5338360.1"/>
    <property type="molecule type" value="Genomic_DNA"/>
</dbReference>
<protein>
    <submittedName>
        <fullName evidence="3">Uncharacterized protein</fullName>
    </submittedName>
</protein>
<feature type="region of interest" description="Disordered" evidence="1">
    <location>
        <begin position="1"/>
        <end position="23"/>
    </location>
</feature>
<proteinExistence type="predicted"/>